<feature type="signal peptide" evidence="1">
    <location>
        <begin position="1"/>
        <end position="30"/>
    </location>
</feature>
<gene>
    <name evidence="3" type="ORF">CMC5_077350</name>
</gene>
<proteinExistence type="predicted"/>
<dbReference type="Pfam" id="PF14086">
    <property type="entry name" value="DUF4266"/>
    <property type="match status" value="1"/>
</dbReference>
<dbReference type="AlphaFoldDB" id="A0A0K1ESA8"/>
<keyword evidence="1" id="KW-0732">Signal</keyword>
<reference evidence="3 4" key="1">
    <citation type="submission" date="2015-07" db="EMBL/GenBank/DDBJ databases">
        <title>Genome analysis of myxobacterium Chondromyces crocatus Cm c5 reveals a high potential for natural compound synthesis and the genetic basis for the loss of fruiting body formation.</title>
        <authorList>
            <person name="Zaburannyi N."/>
            <person name="Bunk B."/>
            <person name="Maier J."/>
            <person name="Overmann J."/>
            <person name="Mueller R."/>
        </authorList>
    </citation>
    <scope>NUCLEOTIDE SEQUENCE [LARGE SCALE GENOMIC DNA]</scope>
    <source>
        <strain evidence="3 4">Cm c5</strain>
    </source>
</reference>
<keyword evidence="4" id="KW-1185">Reference proteome</keyword>
<dbReference type="RefSeq" id="WP_050434962.1">
    <property type="nucleotide sequence ID" value="NZ_CP012159.1"/>
</dbReference>
<protein>
    <recommendedName>
        <fullName evidence="2">DUF4266 domain-containing protein</fullName>
    </recommendedName>
</protein>
<feature type="domain" description="DUF4266" evidence="2">
    <location>
        <begin position="37"/>
        <end position="84"/>
    </location>
</feature>
<evidence type="ECO:0000259" key="2">
    <source>
        <dbReference type="Pfam" id="PF14086"/>
    </source>
</evidence>
<evidence type="ECO:0000256" key="1">
    <source>
        <dbReference type="SAM" id="SignalP"/>
    </source>
</evidence>
<name>A0A0K1ESA8_CHOCO</name>
<accession>A0A0K1ESA8</accession>
<dbReference type="OrthoDB" id="5526118at2"/>
<feature type="chain" id="PRO_5005459924" description="DUF4266 domain-containing protein" evidence="1">
    <location>
        <begin position="31"/>
        <end position="84"/>
    </location>
</feature>
<evidence type="ECO:0000313" key="4">
    <source>
        <dbReference type="Proteomes" id="UP000067626"/>
    </source>
</evidence>
<sequence length="84" mass="8227">MTLRSSTPSSVRTLAARALTLVVATTALVAATGCANVAPYERAKLAHPTMSATDMAGHGESHLRAITEGAIGGSAGAGSGCGCN</sequence>
<dbReference type="InterPro" id="IPR025362">
    <property type="entry name" value="DUF4266"/>
</dbReference>
<dbReference type="KEGG" id="ccro:CMC5_077350"/>
<dbReference type="EMBL" id="CP012159">
    <property type="protein sequence ID" value="AKT43503.1"/>
    <property type="molecule type" value="Genomic_DNA"/>
</dbReference>
<evidence type="ECO:0000313" key="3">
    <source>
        <dbReference type="EMBL" id="AKT43503.1"/>
    </source>
</evidence>
<organism evidence="3 4">
    <name type="scientific">Chondromyces crocatus</name>
    <dbReference type="NCBI Taxonomy" id="52"/>
    <lineage>
        <taxon>Bacteria</taxon>
        <taxon>Pseudomonadati</taxon>
        <taxon>Myxococcota</taxon>
        <taxon>Polyangia</taxon>
        <taxon>Polyangiales</taxon>
        <taxon>Polyangiaceae</taxon>
        <taxon>Chondromyces</taxon>
    </lineage>
</organism>
<dbReference type="PROSITE" id="PS51257">
    <property type="entry name" value="PROKAR_LIPOPROTEIN"/>
    <property type="match status" value="1"/>
</dbReference>
<dbReference type="Proteomes" id="UP000067626">
    <property type="component" value="Chromosome"/>
</dbReference>